<gene>
    <name evidence="1" type="ORF">PUN28_006057</name>
</gene>
<reference evidence="1 2" key="1">
    <citation type="submission" date="2023-03" db="EMBL/GenBank/DDBJ databases">
        <title>High recombination rates correlate with genetic variation in Cardiocondyla obscurior ants.</title>
        <authorList>
            <person name="Errbii M."/>
        </authorList>
    </citation>
    <scope>NUCLEOTIDE SEQUENCE [LARGE SCALE GENOMIC DNA]</scope>
    <source>
        <strain evidence="1">Alpha-2009</strain>
        <tissue evidence="1">Whole body</tissue>
    </source>
</reference>
<dbReference type="EMBL" id="JADYXP020000005">
    <property type="protein sequence ID" value="KAL0123974.1"/>
    <property type="molecule type" value="Genomic_DNA"/>
</dbReference>
<accession>A0AAW2GAM3</accession>
<protein>
    <submittedName>
        <fullName evidence="1">Uncharacterized protein</fullName>
    </submittedName>
</protein>
<proteinExistence type="predicted"/>
<name>A0AAW2GAM3_9HYME</name>
<sequence>MREPFLSHSKHVFARMPPVSKKHPVREIWKRCKKNRSLRPIVITCLLRFKCGQDVVVGEALRAEPIFLHVAIITEQTRTAETSDAEHDAPIA</sequence>
<comment type="caution">
    <text evidence="1">The sequence shown here is derived from an EMBL/GenBank/DDBJ whole genome shotgun (WGS) entry which is preliminary data.</text>
</comment>
<evidence type="ECO:0000313" key="1">
    <source>
        <dbReference type="EMBL" id="KAL0123974.1"/>
    </source>
</evidence>
<dbReference type="AlphaFoldDB" id="A0AAW2GAM3"/>
<keyword evidence="2" id="KW-1185">Reference proteome</keyword>
<dbReference type="Proteomes" id="UP001430953">
    <property type="component" value="Unassembled WGS sequence"/>
</dbReference>
<evidence type="ECO:0000313" key="2">
    <source>
        <dbReference type="Proteomes" id="UP001430953"/>
    </source>
</evidence>
<organism evidence="1 2">
    <name type="scientific">Cardiocondyla obscurior</name>
    <dbReference type="NCBI Taxonomy" id="286306"/>
    <lineage>
        <taxon>Eukaryota</taxon>
        <taxon>Metazoa</taxon>
        <taxon>Ecdysozoa</taxon>
        <taxon>Arthropoda</taxon>
        <taxon>Hexapoda</taxon>
        <taxon>Insecta</taxon>
        <taxon>Pterygota</taxon>
        <taxon>Neoptera</taxon>
        <taxon>Endopterygota</taxon>
        <taxon>Hymenoptera</taxon>
        <taxon>Apocrita</taxon>
        <taxon>Aculeata</taxon>
        <taxon>Formicoidea</taxon>
        <taxon>Formicidae</taxon>
        <taxon>Myrmicinae</taxon>
        <taxon>Cardiocondyla</taxon>
    </lineage>
</organism>